<proteinExistence type="predicted"/>
<sequence length="125" mass="13578">MLPQSDPSYPEGTSTIDTSNPEVQRVTTYPEAHPGDGRQREPFRAVAQLEKEELKEVEERDVDSRTLIRGDTKEHDENEDGGGPIYNDGPADSSNDDWTARTSGAGGAQRKLQPRLGKSVAPSGA</sequence>
<accession>A0AAV7P5B9</accession>
<dbReference type="EMBL" id="JANPWB010000011">
    <property type="protein sequence ID" value="KAJ1123435.1"/>
    <property type="molecule type" value="Genomic_DNA"/>
</dbReference>
<evidence type="ECO:0000256" key="1">
    <source>
        <dbReference type="SAM" id="MobiDB-lite"/>
    </source>
</evidence>
<organism evidence="2 3">
    <name type="scientific">Pleurodeles waltl</name>
    <name type="common">Iberian ribbed newt</name>
    <dbReference type="NCBI Taxonomy" id="8319"/>
    <lineage>
        <taxon>Eukaryota</taxon>
        <taxon>Metazoa</taxon>
        <taxon>Chordata</taxon>
        <taxon>Craniata</taxon>
        <taxon>Vertebrata</taxon>
        <taxon>Euteleostomi</taxon>
        <taxon>Amphibia</taxon>
        <taxon>Batrachia</taxon>
        <taxon>Caudata</taxon>
        <taxon>Salamandroidea</taxon>
        <taxon>Salamandridae</taxon>
        <taxon>Pleurodelinae</taxon>
        <taxon>Pleurodeles</taxon>
    </lineage>
</organism>
<reference evidence="2" key="1">
    <citation type="journal article" date="2022" name="bioRxiv">
        <title>Sequencing and chromosome-scale assembly of the giantPleurodeles waltlgenome.</title>
        <authorList>
            <person name="Brown T."/>
            <person name="Elewa A."/>
            <person name="Iarovenko S."/>
            <person name="Subramanian E."/>
            <person name="Araus A.J."/>
            <person name="Petzold A."/>
            <person name="Susuki M."/>
            <person name="Suzuki K.-i.T."/>
            <person name="Hayashi T."/>
            <person name="Toyoda A."/>
            <person name="Oliveira C."/>
            <person name="Osipova E."/>
            <person name="Leigh N.D."/>
            <person name="Simon A."/>
            <person name="Yun M.H."/>
        </authorList>
    </citation>
    <scope>NUCLEOTIDE SEQUENCE</scope>
    <source>
        <strain evidence="2">20211129_DDA</strain>
        <tissue evidence="2">Liver</tissue>
    </source>
</reference>
<gene>
    <name evidence="2" type="ORF">NDU88_001904</name>
</gene>
<name>A0AAV7P5B9_PLEWA</name>
<keyword evidence="3" id="KW-1185">Reference proteome</keyword>
<feature type="region of interest" description="Disordered" evidence="1">
    <location>
        <begin position="1"/>
        <end position="125"/>
    </location>
</feature>
<feature type="compositionally biased region" description="Polar residues" evidence="1">
    <location>
        <begin position="1"/>
        <end position="27"/>
    </location>
</feature>
<feature type="compositionally biased region" description="Polar residues" evidence="1">
    <location>
        <begin position="92"/>
        <end position="102"/>
    </location>
</feature>
<protein>
    <submittedName>
        <fullName evidence="2">Uncharacterized protein</fullName>
    </submittedName>
</protein>
<comment type="caution">
    <text evidence="2">The sequence shown here is derived from an EMBL/GenBank/DDBJ whole genome shotgun (WGS) entry which is preliminary data.</text>
</comment>
<evidence type="ECO:0000313" key="3">
    <source>
        <dbReference type="Proteomes" id="UP001066276"/>
    </source>
</evidence>
<evidence type="ECO:0000313" key="2">
    <source>
        <dbReference type="EMBL" id="KAJ1123435.1"/>
    </source>
</evidence>
<dbReference type="Proteomes" id="UP001066276">
    <property type="component" value="Chromosome 7"/>
</dbReference>
<dbReference type="AlphaFoldDB" id="A0AAV7P5B9"/>
<feature type="compositionally biased region" description="Basic and acidic residues" evidence="1">
    <location>
        <begin position="33"/>
        <end position="76"/>
    </location>
</feature>